<evidence type="ECO:0000256" key="4">
    <source>
        <dbReference type="ARBA" id="ARBA00022723"/>
    </source>
</evidence>
<dbReference type="GO" id="GO:0061630">
    <property type="term" value="F:ubiquitin protein ligase activity"/>
    <property type="evidence" value="ECO:0000318"/>
    <property type="project" value="GO_Central"/>
</dbReference>
<dbReference type="InterPro" id="IPR003126">
    <property type="entry name" value="Znf_UBR"/>
</dbReference>
<name>A0A9J7L684_BRAFL</name>
<dbReference type="GO" id="GO:0005737">
    <property type="term" value="C:cytoplasm"/>
    <property type="evidence" value="ECO:0000318"/>
    <property type="project" value="GO_Central"/>
</dbReference>
<feature type="domain" description="UBR-type" evidence="12">
    <location>
        <begin position="102"/>
        <end position="173"/>
    </location>
</feature>
<dbReference type="OrthoDB" id="26387at2759"/>
<evidence type="ECO:0000259" key="12">
    <source>
        <dbReference type="PROSITE" id="PS51157"/>
    </source>
</evidence>
<dbReference type="Pfam" id="PF18995">
    <property type="entry name" value="PRT6_C"/>
    <property type="match status" value="2"/>
</dbReference>
<evidence type="ECO:0000256" key="6">
    <source>
        <dbReference type="ARBA" id="ARBA00022786"/>
    </source>
</evidence>
<feature type="region of interest" description="Disordered" evidence="11">
    <location>
        <begin position="1066"/>
        <end position="1099"/>
    </location>
</feature>
<evidence type="ECO:0000256" key="1">
    <source>
        <dbReference type="ARBA" id="ARBA00000900"/>
    </source>
</evidence>
<dbReference type="Pfam" id="PF22960">
    <property type="entry name" value="WHD_UBR1"/>
    <property type="match status" value="1"/>
</dbReference>
<dbReference type="RefSeq" id="XP_035676897.1">
    <property type="nucleotide sequence ID" value="XM_035821004.1"/>
</dbReference>
<dbReference type="GO" id="GO:0008270">
    <property type="term" value="F:zinc ion binding"/>
    <property type="evidence" value="ECO:0007669"/>
    <property type="project" value="UniProtKB-UniRule"/>
</dbReference>
<keyword evidence="7 10" id="KW-0862">Zinc</keyword>
<organism evidence="13 14">
    <name type="scientific">Branchiostoma floridae</name>
    <name type="common">Florida lancelet</name>
    <name type="synonym">Amphioxus</name>
    <dbReference type="NCBI Taxonomy" id="7739"/>
    <lineage>
        <taxon>Eukaryota</taxon>
        <taxon>Metazoa</taxon>
        <taxon>Chordata</taxon>
        <taxon>Cephalochordata</taxon>
        <taxon>Leptocardii</taxon>
        <taxon>Amphioxiformes</taxon>
        <taxon>Branchiostomatidae</taxon>
        <taxon>Branchiostoma</taxon>
    </lineage>
</organism>
<dbReference type="OMA" id="GEASYMC"/>
<evidence type="ECO:0000256" key="9">
    <source>
        <dbReference type="PROSITE-ProRule" id="PRU00508"/>
    </source>
</evidence>
<dbReference type="SUPFAM" id="SSF54736">
    <property type="entry name" value="ClpS-like"/>
    <property type="match status" value="1"/>
</dbReference>
<dbReference type="InterPro" id="IPR003769">
    <property type="entry name" value="ClpS_core"/>
</dbReference>
<dbReference type="PROSITE" id="PS51157">
    <property type="entry name" value="ZF_UBR"/>
    <property type="match status" value="1"/>
</dbReference>
<keyword evidence="4 10" id="KW-0479">Metal-binding</keyword>
<evidence type="ECO:0000256" key="3">
    <source>
        <dbReference type="ARBA" id="ARBA00022679"/>
    </source>
</evidence>
<evidence type="ECO:0000256" key="2">
    <source>
        <dbReference type="ARBA" id="ARBA00004906"/>
    </source>
</evidence>
<evidence type="ECO:0000313" key="14">
    <source>
        <dbReference type="RefSeq" id="XP_035676897.1"/>
    </source>
</evidence>
<sequence>MAAKIAGNLEGCNVSIIVQQLQGAYERGQLKNALYQYWAQQVPKIFFTSAEVAISTQRTPDAVQAEEKLSRDVLFEPLEWFLCGGNPAAVFQQLQSLNNPPQLCGKVFKVGEPTYSCRDCCADPTCVFCIECFNKSTHKTHRYRMSTSGGGGYCDCGDVEAWKQDPWCDIHKQGLGQQSQNPIEKLPPDVAARAWEVLKIALQYAVDMLLWEQMGGLPQDLEPSVSQNTYVTMLFNDEIHTYEQVINALTKAINCESKEAVEFATVVDREGRSSVRYGNRKSCDEARTVIQKSTSSVRSKPLKVEVMHTSVCAHQAFAQKVLNWLGQVVNHSDGLRHILCTTALQQPPTGDPCVVERLMLADTALWKTARVQCHQIMMGSLLMDQESKKQFSVLYTRNYPQVQKDFMADDHDHGVSIISLSVQIFTVPTLARYLIMEHDLLAIVIRTFLDQCASCRHGRYLLDREKLQKNFRRLQFPLLDLKYVLSMVPDQWNDQLKRKFLNGFKIMVELLTSMQGMDSVTRQVGQHIEMEPEWESAFNLQIKLAPAVAMMAGWCATDKMVLIDAFRIVVKALLEIRCLQTQSRCARGEADPLHFDKDNIKIKKCPEYSFCDQEAIVVDYTVSREPVSIHLPICRLLAGLYLQLGKHGLTFNSPELYGPLDWTSPQARLSRASEIAHRASACPTPLVLARSQPPSAMDLLEQPLRTLVMIAQVHAEMWKRNGYSLFHQVYYYHNVRCRAEMQDKDIIMLQVACAQMDPNQFLIALLNKFELMNWIEGDFDDFIRLFFYGRRRDVTEKGSSATDVSAESTRDLLRFTNSLVEEFLTFLIIITGERYVPGIGQVSSEDMVRREVIHQLCISPMAHSELSKALPENNNYETGLEGVVHSVASFKKPGVTGMGRYELKPEFYKDYNPFFYHYTRADQSKSEEAQLKRKKQEGESTACPPPELPALSKEFSSLVNVLECDVFVHTIRMVLRRVNSSRSRSWTEAMVHRALHLVGMALNEEKRLYQTSPYIRFNFVKKATEGGSNSLYSALHDLLGKPRIQNHADLLTWVIDRFDEVKDLKDQKQGASDAQKAKKVSSKSKTDAERKKKAEAARKRREKILAQMSDMQKSFIRDNLELFEATGTELSSSPSMEVEGSPMVVPSQYPVAVGPDRSPATHVTLTTSTCILCQEDQEVAAGNKCVVLAAYVQRSTALSKSRGKVLEDPDKYDPLLVSPDLYHGVHTSTCGHVMHADCWQRFYEAIVAREQRRALRFRHILSYEVDRGEFLCPLCETLSNTVIPILPPSATIQPDSVSADISLSFSDWLDGLKKTVEASQQAMMKEEEDKMESSDDMPVLSPCPLPSITKNMAEMAAQGFQQLFEYMTETGARAPYSDSVKEMMKLFSRATYTNMLHDPPLPTKFGLGLDPNDDDDRVPITAWGTCAYTIRTLEWLLRDQGKPLFGSLSSRQADCITALVRVVTVSGSLSDPQTISKSALRLLSALLPQEPMKNIPCILDLDMFFTLVFLHVTISSLYCDENTAAGGTIRGVALNDKHLMHLVTAAHLVQILLAANFTSADTPMDTEETAEGSAWVKLFMAVRKEAGVQTPVVPSGWQLQTYVRESVLPFLRCSALFFHCHTGVQSPAQLQESGVSEFEPLCQYLALPADLSSLLLQNSGADVGHSVPHTIHSKWCRYPGIKESLASGPASLVKYPVEVNRLVPLPHDYSDVINRGSVFTCPMSDGDDSRAPTMCLVCEQMLCSQSYCCQTDLEGDLWGPAPHTSTPVAHVGVHVGWGYSSGGCTCGAGVGIFLRWVHMWGWGGYTCGAGVGIFLRVRECQILLLTGKTKGCFYPSPYLDDYGEHDQGLRRGNPLYLCQERYRKLQKLWLSHSIPEEVVHFMEANASFATIEWQHL</sequence>
<dbReference type="InterPro" id="IPR044046">
    <property type="entry name" value="E3_ligase_UBR-like_C"/>
</dbReference>
<evidence type="ECO:0000313" key="13">
    <source>
        <dbReference type="Proteomes" id="UP000001554"/>
    </source>
</evidence>
<dbReference type="Pfam" id="PF02617">
    <property type="entry name" value="ClpS"/>
    <property type="match status" value="1"/>
</dbReference>
<reference evidence="14" key="3">
    <citation type="submission" date="2025-08" db="UniProtKB">
        <authorList>
            <consortium name="RefSeq"/>
        </authorList>
    </citation>
    <scope>IDENTIFICATION</scope>
</reference>
<comment type="function">
    <text evidence="10">Ubiquitin ligase protein which is a component of the N-end rule pathway. Recognizes and binds to proteins bearing specific N-terminal residues that are destabilizing according to the N-end rule, leading to their ubiquitination and subsequent degradation.</text>
</comment>
<dbReference type="GO" id="GO:0071596">
    <property type="term" value="P:ubiquitin-dependent protein catabolic process via the N-end rule pathway"/>
    <property type="evidence" value="ECO:0000318"/>
    <property type="project" value="GO_Central"/>
</dbReference>
<dbReference type="InterPro" id="IPR055194">
    <property type="entry name" value="UBR1-like_WH"/>
</dbReference>
<dbReference type="Proteomes" id="UP000001554">
    <property type="component" value="Chromosome 1"/>
</dbReference>
<evidence type="ECO:0000256" key="10">
    <source>
        <dbReference type="RuleBase" id="RU366018"/>
    </source>
</evidence>
<dbReference type="InterPro" id="IPR039164">
    <property type="entry name" value="UBR1-like"/>
</dbReference>
<evidence type="ECO:0000256" key="5">
    <source>
        <dbReference type="ARBA" id="ARBA00022771"/>
    </source>
</evidence>
<dbReference type="SMART" id="SM00396">
    <property type="entry name" value="ZnF_UBR1"/>
    <property type="match status" value="1"/>
</dbReference>
<keyword evidence="6 10" id="KW-0833">Ubl conjugation pathway</keyword>
<comment type="catalytic activity">
    <reaction evidence="1 10">
        <text>S-ubiquitinyl-[E2 ubiquitin-conjugating enzyme]-L-cysteine + [acceptor protein]-L-lysine = [E2 ubiquitin-conjugating enzyme]-L-cysteine + N(6)-ubiquitinyl-[acceptor protein]-L-lysine.</text>
        <dbReference type="EC" id="2.3.2.27"/>
    </reaction>
</comment>
<dbReference type="Gene3D" id="3.30.1390.10">
    <property type="match status" value="1"/>
</dbReference>
<comment type="pathway">
    <text evidence="2 10">Protein modification; protein ubiquitination.</text>
</comment>
<dbReference type="InterPro" id="IPR042065">
    <property type="entry name" value="E3_ELL-like"/>
</dbReference>
<feature type="zinc finger region" description="UBR-type" evidence="9">
    <location>
        <begin position="102"/>
        <end position="173"/>
    </location>
</feature>
<dbReference type="InterPro" id="IPR014719">
    <property type="entry name" value="Ribosomal_bL12_C/ClpS-like"/>
</dbReference>
<dbReference type="GO" id="GO:0000151">
    <property type="term" value="C:ubiquitin ligase complex"/>
    <property type="evidence" value="ECO:0000318"/>
    <property type="project" value="GO_Central"/>
</dbReference>
<dbReference type="GO" id="GO:0016567">
    <property type="term" value="P:protein ubiquitination"/>
    <property type="evidence" value="ECO:0000318"/>
    <property type="project" value="GO_Central"/>
</dbReference>
<comment type="similarity">
    <text evidence="8 10">Belongs to the E3 ubiquitin-protein ligase UBR1-like family.</text>
</comment>
<evidence type="ECO:0000256" key="7">
    <source>
        <dbReference type="ARBA" id="ARBA00022833"/>
    </source>
</evidence>
<dbReference type="PANTHER" id="PTHR21497">
    <property type="entry name" value="UBIQUITIN LIGASE E3 ALPHA-RELATED"/>
    <property type="match status" value="1"/>
</dbReference>
<feature type="region of interest" description="Disordered" evidence="11">
    <location>
        <begin position="926"/>
        <end position="946"/>
    </location>
</feature>
<feature type="compositionally biased region" description="Basic and acidic residues" evidence="11">
    <location>
        <begin position="1084"/>
        <end position="1097"/>
    </location>
</feature>
<protein>
    <recommendedName>
        <fullName evidence="10">E3 ubiquitin-protein ligase</fullName>
        <ecNumber evidence="10">2.3.2.27</ecNumber>
    </recommendedName>
</protein>
<dbReference type="KEGG" id="bfo:118415974"/>
<dbReference type="Gene3D" id="1.10.10.2670">
    <property type="entry name" value="E3 ubiquitin-protein ligase"/>
    <property type="match status" value="1"/>
</dbReference>
<dbReference type="PANTHER" id="PTHR21497:SF24">
    <property type="entry name" value="E3 UBIQUITIN-PROTEIN LIGASE UBR1"/>
    <property type="match status" value="1"/>
</dbReference>
<dbReference type="Gene3D" id="2.10.110.30">
    <property type="match status" value="1"/>
</dbReference>
<dbReference type="FunFam" id="2.10.110.30:FF:000001">
    <property type="entry name" value="E3 ubiquitin-protein ligase UBR2 isoform 1"/>
    <property type="match status" value="1"/>
</dbReference>
<accession>A0A9J7L684</accession>
<reference evidence="14" key="1">
    <citation type="journal article" date="2016" name="Genome Biol. Evol.">
        <title>Conserved non-coding elements in the most distant genera of cephalochordates: the Goldilocks principle.</title>
        <authorList>
            <person name="Yue J.X."/>
            <person name="Kozmikova I."/>
            <person name="Ono H."/>
            <person name="Nossa C.W."/>
            <person name="Kozmik Z."/>
            <person name="Putnam N.H."/>
            <person name="Yu J.K."/>
            <person name="Holland L.Z."/>
        </authorList>
    </citation>
    <scope>NUCLEOTIDE SEQUENCE</scope>
</reference>
<dbReference type="Pfam" id="PF02207">
    <property type="entry name" value="zf-UBR"/>
    <property type="match status" value="1"/>
</dbReference>
<dbReference type="EC" id="2.3.2.27" evidence="10"/>
<gene>
    <name evidence="14" type="primary">LOC118415974</name>
</gene>
<dbReference type="FunFam" id="3.30.1390.10:FF:000003">
    <property type="entry name" value="E3 ubiquitin-protein ligase UBR2 isoform X1"/>
    <property type="match status" value="1"/>
</dbReference>
<evidence type="ECO:0000256" key="8">
    <source>
        <dbReference type="ARBA" id="ARBA00046341"/>
    </source>
</evidence>
<keyword evidence="13" id="KW-1185">Reference proteome</keyword>
<dbReference type="InterPro" id="IPR036390">
    <property type="entry name" value="WH_DNA-bd_sf"/>
</dbReference>
<dbReference type="SUPFAM" id="SSF46785">
    <property type="entry name" value="Winged helix' DNA-binding domain"/>
    <property type="match status" value="1"/>
</dbReference>
<dbReference type="GeneID" id="118415974"/>
<proteinExistence type="inferred from homology"/>
<evidence type="ECO:0000256" key="11">
    <source>
        <dbReference type="SAM" id="MobiDB-lite"/>
    </source>
</evidence>
<reference evidence="13" key="2">
    <citation type="journal article" date="2020" name="Nat. Ecol. Evol.">
        <title>Deeply conserved synteny resolves early events in vertebrate evolution.</title>
        <authorList>
            <person name="Simakov O."/>
            <person name="Marletaz F."/>
            <person name="Yue J.X."/>
            <person name="O'Connell B."/>
            <person name="Jenkins J."/>
            <person name="Brandt A."/>
            <person name="Calef R."/>
            <person name="Tung C.H."/>
            <person name="Huang T.K."/>
            <person name="Schmutz J."/>
            <person name="Satoh N."/>
            <person name="Yu J.K."/>
            <person name="Putnam N.H."/>
            <person name="Green R.E."/>
            <person name="Rokhsar D.S."/>
        </authorList>
    </citation>
    <scope>NUCLEOTIDE SEQUENCE [LARGE SCALE GENOMIC DNA]</scope>
    <source>
        <strain evidence="13">S238N-H82</strain>
    </source>
</reference>
<keyword evidence="5 10" id="KW-0863">Zinc-finger</keyword>
<keyword evidence="3 10" id="KW-0808">Transferase</keyword>